<gene>
    <name evidence="1" type="ORF">H1191_05480</name>
</gene>
<dbReference type="Proteomes" id="UP000535491">
    <property type="component" value="Unassembled WGS sequence"/>
</dbReference>
<proteinExistence type="predicted"/>
<reference evidence="1 2" key="1">
    <citation type="submission" date="2020-07" db="EMBL/GenBank/DDBJ databases">
        <authorList>
            <person name="Feng H."/>
        </authorList>
    </citation>
    <scope>NUCLEOTIDE SEQUENCE [LARGE SCALE GENOMIC DNA]</scope>
    <source>
        <strain evidence="2">s-10</strain>
    </source>
</reference>
<dbReference type="RefSeq" id="WP_181750991.1">
    <property type="nucleotide sequence ID" value="NZ_JACEIQ010000003.1"/>
</dbReference>
<evidence type="ECO:0000313" key="1">
    <source>
        <dbReference type="EMBL" id="MBA4493753.1"/>
    </source>
</evidence>
<evidence type="ECO:0000313" key="2">
    <source>
        <dbReference type="Proteomes" id="UP000535491"/>
    </source>
</evidence>
<name>A0A7W1WPX5_9BACL</name>
<protein>
    <submittedName>
        <fullName evidence="1">Uncharacterized protein</fullName>
    </submittedName>
</protein>
<comment type="caution">
    <text evidence="1">The sequence shown here is derived from an EMBL/GenBank/DDBJ whole genome shotgun (WGS) entry which is preliminary data.</text>
</comment>
<keyword evidence="2" id="KW-1185">Reference proteome</keyword>
<dbReference type="EMBL" id="JACEIQ010000003">
    <property type="protein sequence ID" value="MBA4493753.1"/>
    <property type="molecule type" value="Genomic_DNA"/>
</dbReference>
<accession>A0A7W1WPX5</accession>
<dbReference type="AlphaFoldDB" id="A0A7W1WPX5"/>
<organism evidence="1 2">
    <name type="scientific">Paenactinomyces guangxiensis</name>
    <dbReference type="NCBI Taxonomy" id="1490290"/>
    <lineage>
        <taxon>Bacteria</taxon>
        <taxon>Bacillati</taxon>
        <taxon>Bacillota</taxon>
        <taxon>Bacilli</taxon>
        <taxon>Bacillales</taxon>
        <taxon>Thermoactinomycetaceae</taxon>
        <taxon>Paenactinomyces</taxon>
    </lineage>
</organism>
<sequence>MENKTVNFVSESQVVSYVVYVMAKLGYSRKNIAEVVQEMNNTFDVKSDEFIFKASLITGQEDRKHFLPTICRGGDGSMQGE</sequence>